<evidence type="ECO:0000256" key="1">
    <source>
        <dbReference type="ARBA" id="ARBA00004429"/>
    </source>
</evidence>
<comment type="similarity">
    <text evidence="8 9">Belongs to the TRAP transporter small permease family.</text>
</comment>
<comment type="caution">
    <text evidence="11">The sequence shown here is derived from an EMBL/GenBank/DDBJ whole genome shotgun (WGS) entry which is preliminary data.</text>
</comment>
<dbReference type="AlphaFoldDB" id="A0A0F4NLN1"/>
<evidence type="ECO:0000256" key="3">
    <source>
        <dbReference type="ARBA" id="ARBA00022475"/>
    </source>
</evidence>
<organism evidence="11 12">
    <name type="scientific">Vibrio galatheae</name>
    <dbReference type="NCBI Taxonomy" id="579748"/>
    <lineage>
        <taxon>Bacteria</taxon>
        <taxon>Pseudomonadati</taxon>
        <taxon>Pseudomonadota</taxon>
        <taxon>Gammaproteobacteria</taxon>
        <taxon>Vibrionales</taxon>
        <taxon>Vibrionaceae</taxon>
        <taxon>Vibrio</taxon>
    </lineage>
</organism>
<name>A0A0F4NLN1_9VIBR</name>
<feature type="transmembrane region" description="Helical" evidence="9">
    <location>
        <begin position="140"/>
        <end position="162"/>
    </location>
</feature>
<reference evidence="11 12" key="1">
    <citation type="journal article" date="2015" name="BMC Genomics">
        <title>Genome mining reveals unlocked bioactive potential of marine Gram-negative bacteria.</title>
        <authorList>
            <person name="Machado H."/>
            <person name="Sonnenschein E.C."/>
            <person name="Melchiorsen J."/>
            <person name="Gram L."/>
        </authorList>
    </citation>
    <scope>NUCLEOTIDE SEQUENCE [LARGE SCALE GENOMIC DNA]</scope>
    <source>
        <strain evidence="11 12">S2757</strain>
    </source>
</reference>
<feature type="transmembrane region" description="Helical" evidence="9">
    <location>
        <begin position="61"/>
        <end position="77"/>
    </location>
</feature>
<evidence type="ECO:0000313" key="12">
    <source>
        <dbReference type="Proteomes" id="UP000033673"/>
    </source>
</evidence>
<dbReference type="GO" id="GO:0022857">
    <property type="term" value="F:transmembrane transporter activity"/>
    <property type="evidence" value="ECO:0007669"/>
    <property type="project" value="UniProtKB-UniRule"/>
</dbReference>
<dbReference type="STRING" id="579748.TW81_12175"/>
<dbReference type="InterPro" id="IPR055348">
    <property type="entry name" value="DctQ"/>
</dbReference>
<keyword evidence="3" id="KW-1003">Cell membrane</keyword>
<feature type="domain" description="Tripartite ATP-independent periplasmic transporters DctQ component" evidence="10">
    <location>
        <begin position="35"/>
        <end position="168"/>
    </location>
</feature>
<evidence type="ECO:0000256" key="2">
    <source>
        <dbReference type="ARBA" id="ARBA00022448"/>
    </source>
</evidence>
<proteinExistence type="inferred from homology"/>
<keyword evidence="6 9" id="KW-1133">Transmembrane helix</keyword>
<feature type="transmembrane region" description="Helical" evidence="9">
    <location>
        <begin position="98"/>
        <end position="120"/>
    </location>
</feature>
<keyword evidence="4 9" id="KW-0997">Cell inner membrane</keyword>
<keyword evidence="7 9" id="KW-0472">Membrane</keyword>
<evidence type="ECO:0000259" key="10">
    <source>
        <dbReference type="Pfam" id="PF04290"/>
    </source>
</evidence>
<feature type="transmembrane region" description="Helical" evidence="9">
    <location>
        <begin position="27"/>
        <end position="49"/>
    </location>
</feature>
<comment type="function">
    <text evidence="9">Part of the tripartite ATP-independent periplasmic (TRAP) transport system.</text>
</comment>
<dbReference type="PANTHER" id="PTHR35011:SF4">
    <property type="entry name" value="SLL1102 PROTEIN"/>
    <property type="match status" value="1"/>
</dbReference>
<evidence type="ECO:0000256" key="9">
    <source>
        <dbReference type="RuleBase" id="RU369079"/>
    </source>
</evidence>
<dbReference type="PANTHER" id="PTHR35011">
    <property type="entry name" value="2,3-DIKETO-L-GULONATE TRAP TRANSPORTER SMALL PERMEASE PROTEIN YIAM"/>
    <property type="match status" value="1"/>
</dbReference>
<evidence type="ECO:0000256" key="7">
    <source>
        <dbReference type="ARBA" id="ARBA00023136"/>
    </source>
</evidence>
<gene>
    <name evidence="11" type="ORF">TW81_12175</name>
</gene>
<keyword evidence="5 9" id="KW-0812">Transmembrane</keyword>
<evidence type="ECO:0000256" key="4">
    <source>
        <dbReference type="ARBA" id="ARBA00022519"/>
    </source>
</evidence>
<keyword evidence="12" id="KW-1185">Reference proteome</keyword>
<comment type="subcellular location">
    <subcellularLocation>
        <location evidence="1 9">Cell inner membrane</location>
        <topology evidence="1 9">Multi-pass membrane protein</topology>
    </subcellularLocation>
</comment>
<evidence type="ECO:0000313" key="11">
    <source>
        <dbReference type="EMBL" id="KJY82951.1"/>
    </source>
</evidence>
<protein>
    <recommendedName>
        <fullName evidence="9">TRAP transporter small permease protein</fullName>
    </recommendedName>
</protein>
<dbReference type="PATRIC" id="fig|579748.3.peg.2514"/>
<comment type="subunit">
    <text evidence="9">The complex comprises the extracytoplasmic solute receptor protein and the two transmembrane proteins.</text>
</comment>
<evidence type="ECO:0000256" key="8">
    <source>
        <dbReference type="ARBA" id="ARBA00038436"/>
    </source>
</evidence>
<keyword evidence="2 9" id="KW-0813">Transport</keyword>
<dbReference type="Proteomes" id="UP000033673">
    <property type="component" value="Unassembled WGS sequence"/>
</dbReference>
<dbReference type="RefSeq" id="WP_045955979.1">
    <property type="nucleotide sequence ID" value="NZ_JXXV01000018.1"/>
</dbReference>
<dbReference type="OrthoDB" id="9795655at2"/>
<evidence type="ECO:0000256" key="6">
    <source>
        <dbReference type="ARBA" id="ARBA00022989"/>
    </source>
</evidence>
<dbReference type="Pfam" id="PF04290">
    <property type="entry name" value="DctQ"/>
    <property type="match status" value="1"/>
</dbReference>
<dbReference type="EMBL" id="JXXV01000018">
    <property type="protein sequence ID" value="KJY82951.1"/>
    <property type="molecule type" value="Genomic_DNA"/>
</dbReference>
<dbReference type="InterPro" id="IPR007387">
    <property type="entry name" value="TRAP_DctQ"/>
</dbReference>
<evidence type="ECO:0000256" key="5">
    <source>
        <dbReference type="ARBA" id="ARBA00022692"/>
    </source>
</evidence>
<accession>A0A0F4NLN1</accession>
<sequence length="185" mass="20858">MSKVLYSTPTVPMYCHIERTINLASKALAWTNLALVAVIIIQVVLRKVFSNGQIALEELQWHLYATAVIFGTAYAQVTNLHVRVDIFYHKFSERKKAFVDLLGLLFLAIPFVVIVILHSYDFAYEAWRVNESSASPSGLPYRWLIKGVIPLSFSLLLLSMVAKILRDIDTLLNDEAQQGAHHGSK</sequence>
<dbReference type="GO" id="GO:0005886">
    <property type="term" value="C:plasma membrane"/>
    <property type="evidence" value="ECO:0007669"/>
    <property type="project" value="UniProtKB-SubCell"/>
</dbReference>